<feature type="compositionally biased region" description="Low complexity" evidence="9">
    <location>
        <begin position="813"/>
        <end position="842"/>
    </location>
</feature>
<dbReference type="PROSITE" id="PS50067">
    <property type="entry name" value="KINESIN_MOTOR_2"/>
    <property type="match status" value="1"/>
</dbReference>
<dbReference type="PANTHER" id="PTHR47968:SF13">
    <property type="entry name" value="KINESIN-LIKE PROTEIN KIF19 ISOFORM X1"/>
    <property type="match status" value="1"/>
</dbReference>
<dbReference type="EMBL" id="JANBPU010000021">
    <property type="protein sequence ID" value="KAJ1919831.1"/>
    <property type="molecule type" value="Genomic_DNA"/>
</dbReference>
<feature type="compositionally biased region" description="Basic residues" evidence="9">
    <location>
        <begin position="1093"/>
        <end position="1102"/>
    </location>
</feature>
<keyword evidence="5 7" id="KW-0505">Motor protein</keyword>
<keyword evidence="12" id="KW-1185">Reference proteome</keyword>
<proteinExistence type="inferred from homology"/>
<reference evidence="11" key="1">
    <citation type="submission" date="2022-07" db="EMBL/GenBank/DDBJ databases">
        <title>Phylogenomic reconstructions and comparative analyses of Kickxellomycotina fungi.</title>
        <authorList>
            <person name="Reynolds N.K."/>
            <person name="Stajich J.E."/>
            <person name="Barry K."/>
            <person name="Grigoriev I.V."/>
            <person name="Crous P."/>
            <person name="Smith M.E."/>
        </authorList>
    </citation>
    <scope>NUCLEOTIDE SEQUENCE</scope>
    <source>
        <strain evidence="11">NBRC 100468</strain>
    </source>
</reference>
<comment type="similarity">
    <text evidence="7">Belongs to the TRAFAC class myosin-kinesin ATPase superfamily. Kinesin family.</text>
</comment>
<feature type="coiled-coil region" evidence="8">
    <location>
        <begin position="476"/>
        <end position="503"/>
    </location>
</feature>
<feature type="compositionally biased region" description="Low complexity" evidence="9">
    <location>
        <begin position="857"/>
        <end position="880"/>
    </location>
</feature>
<dbReference type="InterPro" id="IPR027640">
    <property type="entry name" value="Kinesin-like_fam"/>
</dbReference>
<feature type="compositionally biased region" description="Polar residues" evidence="9">
    <location>
        <begin position="953"/>
        <end position="963"/>
    </location>
</feature>
<sequence>MDVEDSSSTGSSSTATLVGNGDSYTNDLNKENILTTAAPFVTKTVGNGPIRAVNANNSNAEMQTTAAGDINNAGSGFTQAAIMVAVRVRPFSQKELNMMPQYNKERLMPINATMLRNGEPEAPQETRPHPRNIIRKIVHPIDDHVLVFDPPEEDEGGNMTSRHTPAASNKRNKDVRFVFDKVFGPDCEQREVYEGTTRSLLDSVMNGFNATVFAYGATGCGKTYTISGTPDDPGIIPLAMMELFERVKQANDEKVTDVSMSYLEVYNEMIRDLLVSGDKGSCPLALREDVKKGVTVAGLSEHKPQNVEDVMQLVLQGNERRTMSPTEANATSSRSHAVLQVHIRMKPRAGGLQSNVVTATLSIIDLAGSERGTVTKNRGERMREGANINRSLLALANCINALCDPKKHKHIPYRDSKLTRLLKFSLGGNCRTAMVTCVSPASTYYEETYNTLKYANRAKNIKTTVVKNTVNTKVHLAQYQRKIQEQSEEIKRLQVELASLRKRGPGSAAPAGIRSAGSAAPSAAEVRRQTQAIQIVQDIRNKLNQAYAGIDGSRWEHASSHMVSQWFEGHANALKGWREQFEVITQELQRQRSVSGESVDSSPNHSGAEAYRRSIDELLRELGRQCKTVERHAQHAQQTISRNKYTAERMAQIPPSARLSSEQKYQIEQEFRVLELASERRGLRRSVELSQHIMEEQANVSRKMFGLNAMCLAGLKTCLDKVSRLANDDEDVDPTALTKEVSSYLNMVYMQSITTFTEMTGLVSGAVKSVQKAGGPSKLPISGTDEEKALIQADTANGSSHAINGSSRPPIPSSSLTSSRSGTATLPPLSSSHSAASTSRPHISAAVAGTTRSRRLTSNYSATSNSTSSASSGNTATSASRRIRTTPRRNASSSILGRSSVRFASPRKRGAAGRMSSINSGVSSLSSTLSSSALTQSSRTSTKPPRPLANGIKLSTNANNFRVSSASSSTSTKNLESSKESVNGTDSDWVVMASPRRKNVTITETQASTQGSNDSPRSVVSNDMQGDEWASFSSQASSVASERSTASSIRHEPPAPTVKPLKGILKASNATSTPKKLKMAGLLNGPGPVRTGSARRRSRHARLSIAPTTRPAPLPSSRSGHSNERSRLSMSGPLPSNPGGVSFAPSTKLNSDSSTNNLTKSLAFKSLSSANGSADSGRKKIWR</sequence>
<dbReference type="Gene3D" id="3.40.850.10">
    <property type="entry name" value="Kinesin motor domain"/>
    <property type="match status" value="1"/>
</dbReference>
<keyword evidence="2 7" id="KW-0547">Nucleotide-binding</keyword>
<dbReference type="Pfam" id="PF00225">
    <property type="entry name" value="Kinesin"/>
    <property type="match status" value="1"/>
</dbReference>
<evidence type="ECO:0000256" key="2">
    <source>
        <dbReference type="ARBA" id="ARBA00022741"/>
    </source>
</evidence>
<evidence type="ECO:0000256" key="5">
    <source>
        <dbReference type="ARBA" id="ARBA00023175"/>
    </source>
</evidence>
<gene>
    <name evidence="11" type="primary">KIP3</name>
    <name evidence="11" type="ORF">H4219_001740</name>
</gene>
<dbReference type="GO" id="GO:0003777">
    <property type="term" value="F:microtubule motor activity"/>
    <property type="evidence" value="ECO:0007669"/>
    <property type="project" value="InterPro"/>
</dbReference>
<feature type="region of interest" description="Disordered" evidence="9">
    <location>
        <begin position="798"/>
        <end position="1183"/>
    </location>
</feature>
<dbReference type="GO" id="GO:0008017">
    <property type="term" value="F:microtubule binding"/>
    <property type="evidence" value="ECO:0007669"/>
    <property type="project" value="InterPro"/>
</dbReference>
<dbReference type="InterPro" id="IPR036961">
    <property type="entry name" value="Kinesin_motor_dom_sf"/>
</dbReference>
<organism evidence="11 12">
    <name type="scientific">Mycoemilia scoparia</name>
    <dbReference type="NCBI Taxonomy" id="417184"/>
    <lineage>
        <taxon>Eukaryota</taxon>
        <taxon>Fungi</taxon>
        <taxon>Fungi incertae sedis</taxon>
        <taxon>Zoopagomycota</taxon>
        <taxon>Kickxellomycotina</taxon>
        <taxon>Kickxellomycetes</taxon>
        <taxon>Kickxellales</taxon>
        <taxon>Kickxellaceae</taxon>
        <taxon>Mycoemilia</taxon>
    </lineage>
</organism>
<evidence type="ECO:0000256" key="8">
    <source>
        <dbReference type="SAM" id="Coils"/>
    </source>
</evidence>
<accession>A0A9W8DVD1</accession>
<evidence type="ECO:0000256" key="9">
    <source>
        <dbReference type="SAM" id="MobiDB-lite"/>
    </source>
</evidence>
<dbReference type="InterPro" id="IPR001752">
    <property type="entry name" value="Kinesin_motor_dom"/>
</dbReference>
<feature type="binding site" evidence="7">
    <location>
        <begin position="216"/>
        <end position="223"/>
    </location>
    <ligand>
        <name>ATP</name>
        <dbReference type="ChEBI" id="CHEBI:30616"/>
    </ligand>
</feature>
<feature type="compositionally biased region" description="Low complexity" evidence="9">
    <location>
        <begin position="1"/>
        <end position="16"/>
    </location>
</feature>
<evidence type="ECO:0000259" key="10">
    <source>
        <dbReference type="PROSITE" id="PS50067"/>
    </source>
</evidence>
<feature type="compositionally biased region" description="Low complexity" evidence="9">
    <location>
        <begin position="1030"/>
        <end position="1048"/>
    </location>
</feature>
<dbReference type="OrthoDB" id="3176171at2759"/>
<feature type="compositionally biased region" description="Low complexity" evidence="9">
    <location>
        <begin position="916"/>
        <end position="942"/>
    </location>
</feature>
<feature type="domain" description="Kinesin motor" evidence="10">
    <location>
        <begin position="81"/>
        <end position="461"/>
    </location>
</feature>
<dbReference type="Proteomes" id="UP001150538">
    <property type="component" value="Unassembled WGS sequence"/>
</dbReference>
<dbReference type="GO" id="GO:0005524">
    <property type="term" value="F:ATP binding"/>
    <property type="evidence" value="ECO:0007669"/>
    <property type="project" value="UniProtKB-UniRule"/>
</dbReference>
<evidence type="ECO:0000256" key="3">
    <source>
        <dbReference type="ARBA" id="ARBA00022840"/>
    </source>
</evidence>
<dbReference type="CDD" id="cd01370">
    <property type="entry name" value="KISc_KIP3_like"/>
    <property type="match status" value="1"/>
</dbReference>
<feature type="region of interest" description="Disordered" evidence="9">
    <location>
        <begin position="503"/>
        <end position="524"/>
    </location>
</feature>
<dbReference type="InterPro" id="IPR027417">
    <property type="entry name" value="P-loop_NTPase"/>
</dbReference>
<feature type="region of interest" description="Disordered" evidence="9">
    <location>
        <begin position="1"/>
        <end position="24"/>
    </location>
</feature>
<dbReference type="SMART" id="SM00129">
    <property type="entry name" value="KISc"/>
    <property type="match status" value="1"/>
</dbReference>
<comment type="caution">
    <text evidence="11">The sequence shown here is derived from an EMBL/GenBank/DDBJ whole genome shotgun (WGS) entry which is preliminary data.</text>
</comment>
<dbReference type="SUPFAM" id="SSF52540">
    <property type="entry name" value="P-loop containing nucleoside triphosphate hydrolases"/>
    <property type="match status" value="1"/>
</dbReference>
<dbReference type="PROSITE" id="PS00411">
    <property type="entry name" value="KINESIN_MOTOR_1"/>
    <property type="match status" value="1"/>
</dbReference>
<keyword evidence="1" id="KW-0493">Microtubule</keyword>
<dbReference type="GO" id="GO:0005874">
    <property type="term" value="C:microtubule"/>
    <property type="evidence" value="ECO:0007669"/>
    <property type="project" value="UniProtKB-KW"/>
</dbReference>
<dbReference type="GO" id="GO:0007018">
    <property type="term" value="P:microtubule-based movement"/>
    <property type="evidence" value="ECO:0007669"/>
    <property type="project" value="InterPro"/>
</dbReference>
<dbReference type="AlphaFoldDB" id="A0A9W8DVD1"/>
<dbReference type="PANTHER" id="PTHR47968">
    <property type="entry name" value="CENTROMERE PROTEIN E"/>
    <property type="match status" value="1"/>
</dbReference>
<evidence type="ECO:0000313" key="11">
    <source>
        <dbReference type="EMBL" id="KAJ1919831.1"/>
    </source>
</evidence>
<evidence type="ECO:0000256" key="7">
    <source>
        <dbReference type="PROSITE-ProRule" id="PRU00283"/>
    </source>
</evidence>
<keyword evidence="3 7" id="KW-0067">ATP-binding</keyword>
<protein>
    <recommendedName>
        <fullName evidence="6">Kinesin-like protein KIN-8B</fullName>
    </recommendedName>
</protein>
<feature type="compositionally biased region" description="Polar residues" evidence="9">
    <location>
        <begin position="1000"/>
        <end position="1024"/>
    </location>
</feature>
<dbReference type="PRINTS" id="PR00380">
    <property type="entry name" value="KINESINHEAVY"/>
</dbReference>
<evidence type="ECO:0000256" key="4">
    <source>
        <dbReference type="ARBA" id="ARBA00023054"/>
    </source>
</evidence>
<evidence type="ECO:0000256" key="6">
    <source>
        <dbReference type="ARBA" id="ARBA00068376"/>
    </source>
</evidence>
<dbReference type="InterPro" id="IPR019821">
    <property type="entry name" value="Kinesin_motor_CS"/>
</dbReference>
<dbReference type="FunFam" id="3.40.850.10:FF:000056">
    <property type="entry name" value="Kinesin-like protein"/>
    <property type="match status" value="1"/>
</dbReference>
<feature type="compositionally biased region" description="Low complexity" evidence="9">
    <location>
        <begin position="964"/>
        <end position="975"/>
    </location>
</feature>
<name>A0A9W8DVD1_9FUNG</name>
<evidence type="ECO:0000313" key="12">
    <source>
        <dbReference type="Proteomes" id="UP001150538"/>
    </source>
</evidence>
<evidence type="ECO:0000256" key="1">
    <source>
        <dbReference type="ARBA" id="ARBA00022701"/>
    </source>
</evidence>
<feature type="compositionally biased region" description="Polar residues" evidence="9">
    <location>
        <begin position="1144"/>
        <end position="1174"/>
    </location>
</feature>
<keyword evidence="4 8" id="KW-0175">Coiled coil</keyword>